<reference evidence="7" key="1">
    <citation type="journal article" date="2020" name="Nature">
        <title>Giant virus diversity and host interactions through global metagenomics.</title>
        <authorList>
            <person name="Schulz F."/>
            <person name="Roux S."/>
            <person name="Paez-Espino D."/>
            <person name="Jungbluth S."/>
            <person name="Walsh D.A."/>
            <person name="Denef V.J."/>
            <person name="McMahon K.D."/>
            <person name="Konstantinidis K.T."/>
            <person name="Eloe-Fadrosh E.A."/>
            <person name="Kyrpides N.C."/>
            <person name="Woyke T."/>
        </authorList>
    </citation>
    <scope>NUCLEOTIDE SEQUENCE</scope>
    <source>
        <strain evidence="7">GVMAG-M-3300023110-24</strain>
    </source>
</reference>
<name>A0A6C0CX53_9ZZZZ</name>
<evidence type="ECO:0000256" key="1">
    <source>
        <dbReference type="ARBA" id="ARBA00022722"/>
    </source>
</evidence>
<dbReference type="InterPro" id="IPR041412">
    <property type="entry name" value="Xrn1_helical"/>
</dbReference>
<keyword evidence="2" id="KW-0378">Hydrolase</keyword>
<dbReference type="PANTHER" id="PTHR12341:SF7">
    <property type="entry name" value="5'-3' EXORIBONUCLEASE 1"/>
    <property type="match status" value="1"/>
</dbReference>
<dbReference type="AlphaFoldDB" id="A0A6C0CX53"/>
<dbReference type="GO" id="GO:0003723">
    <property type="term" value="F:RNA binding"/>
    <property type="evidence" value="ECO:0007669"/>
    <property type="project" value="TreeGrafter"/>
</dbReference>
<dbReference type="GO" id="GO:0000956">
    <property type="term" value="P:nuclear-transcribed mRNA catabolic process"/>
    <property type="evidence" value="ECO:0007669"/>
    <property type="project" value="TreeGrafter"/>
</dbReference>
<keyword evidence="3" id="KW-0269">Exonuclease</keyword>
<protein>
    <recommendedName>
        <fullName evidence="8">Xrn1 N-terminal domain-containing protein</fullName>
    </recommendedName>
</protein>
<organism evidence="7">
    <name type="scientific">viral metagenome</name>
    <dbReference type="NCBI Taxonomy" id="1070528"/>
    <lineage>
        <taxon>unclassified sequences</taxon>
        <taxon>metagenomes</taxon>
        <taxon>organismal metagenomes</taxon>
    </lineage>
</organism>
<feature type="domain" description="Xrn1 N-terminal" evidence="5">
    <location>
        <begin position="1"/>
        <end position="96"/>
    </location>
</feature>
<dbReference type="Pfam" id="PF03159">
    <property type="entry name" value="XRN_N"/>
    <property type="match status" value="1"/>
</dbReference>
<dbReference type="EMBL" id="MN739508">
    <property type="protein sequence ID" value="QHT09088.1"/>
    <property type="molecule type" value="Genomic_DNA"/>
</dbReference>
<evidence type="ECO:0000259" key="5">
    <source>
        <dbReference type="Pfam" id="PF03159"/>
    </source>
</evidence>
<evidence type="ECO:0000256" key="2">
    <source>
        <dbReference type="ARBA" id="ARBA00022801"/>
    </source>
</evidence>
<dbReference type="PANTHER" id="PTHR12341">
    <property type="entry name" value="5'-&gt;3' EXORIBONUCLEASE"/>
    <property type="match status" value="1"/>
</dbReference>
<evidence type="ECO:0000259" key="6">
    <source>
        <dbReference type="Pfam" id="PF17846"/>
    </source>
</evidence>
<sequence>MGIPVYFKTIIENNKQCINKPQIVDNLLFDLNCLIHPCCANETDEEVMLNNIYEKINDIIDLVKPKKIYIAIDGPCPMPKIKQQRQRRFQSVKQNKKWDTNAITPGTKFMNKLDKFITKHFTKNNIELNLSTIPGEGEQKIFHHIKNNSLNNNVIYGLDADLIMLSLINKYKISLLRERTEYNIECVEDEYIYLDIGILKKSIKISPEDYVFICFFIGNDFIKNTPSINIRYNGLDILLEAYNKLKNKYGNMFYIINRYEKNYINLRYFKEFINELCIKEDERLEKIMKIRDVQQKKILNYVLTYSEKELNEPIINRDIEIEIFKNISNWKNKYYSYFEINNEKMINNMCKNYLESYIWTANYYFNDCINWTWSYNYPVGPSLIDLYNYMEKINDLEIEKNIEKITPYKQLQLVLPESSFHLTKRKIKKLKKLNYPDEFNKCHILKRYNWESYILNI</sequence>
<dbReference type="GO" id="GO:0016075">
    <property type="term" value="P:rRNA catabolic process"/>
    <property type="evidence" value="ECO:0007669"/>
    <property type="project" value="TreeGrafter"/>
</dbReference>
<evidence type="ECO:0008006" key="8">
    <source>
        <dbReference type="Google" id="ProtNLM"/>
    </source>
</evidence>
<accession>A0A6C0CX53</accession>
<dbReference type="GO" id="GO:0004534">
    <property type="term" value="F:5'-3' RNA exonuclease activity"/>
    <property type="evidence" value="ECO:0007669"/>
    <property type="project" value="TreeGrafter"/>
</dbReference>
<proteinExistence type="inferred from homology"/>
<feature type="domain" description="Xrn1 helical" evidence="6">
    <location>
        <begin position="208"/>
        <end position="300"/>
    </location>
</feature>
<evidence type="ECO:0000313" key="7">
    <source>
        <dbReference type="EMBL" id="QHT09088.1"/>
    </source>
</evidence>
<evidence type="ECO:0000256" key="3">
    <source>
        <dbReference type="ARBA" id="ARBA00022839"/>
    </source>
</evidence>
<dbReference type="Pfam" id="PF17846">
    <property type="entry name" value="XRN_M"/>
    <property type="match status" value="2"/>
</dbReference>
<dbReference type="InterPro" id="IPR027073">
    <property type="entry name" value="5_3_exoribonuclease"/>
</dbReference>
<comment type="similarity">
    <text evidence="4">Belongs to the 5'-3' exonuclease family.</text>
</comment>
<dbReference type="GO" id="GO:0005634">
    <property type="term" value="C:nucleus"/>
    <property type="evidence" value="ECO:0007669"/>
    <property type="project" value="TreeGrafter"/>
</dbReference>
<dbReference type="Gene3D" id="3.40.50.12390">
    <property type="match status" value="1"/>
</dbReference>
<feature type="domain" description="Xrn1 helical" evidence="6">
    <location>
        <begin position="329"/>
        <end position="422"/>
    </location>
</feature>
<evidence type="ECO:0000256" key="4">
    <source>
        <dbReference type="ARBA" id="ARBA00038299"/>
    </source>
</evidence>
<keyword evidence="1" id="KW-0540">Nuclease</keyword>
<dbReference type="InterPro" id="IPR004859">
    <property type="entry name" value="Xrn1_N"/>
</dbReference>